<dbReference type="InterPro" id="IPR050768">
    <property type="entry name" value="UPF0353/GerABKA_families"/>
</dbReference>
<dbReference type="PIRSF" id="PIRSF005690">
    <property type="entry name" value="GerBA"/>
    <property type="match status" value="1"/>
</dbReference>
<evidence type="ECO:0000313" key="5">
    <source>
        <dbReference type="EMBL" id="MEF2966724.1"/>
    </source>
</evidence>
<feature type="transmembrane region" description="Helical" evidence="4">
    <location>
        <begin position="424"/>
        <end position="444"/>
    </location>
</feature>
<feature type="transmembrane region" description="Helical" evidence="4">
    <location>
        <begin position="287"/>
        <end position="308"/>
    </location>
</feature>
<accession>A0ABU7VSF8</accession>
<protein>
    <submittedName>
        <fullName evidence="5">Spore germination protein</fullName>
    </submittedName>
</protein>
<dbReference type="RefSeq" id="WP_331846936.1">
    <property type="nucleotide sequence ID" value="NZ_JAZHPZ010000005.1"/>
</dbReference>
<feature type="transmembrane region" description="Helical" evidence="4">
    <location>
        <begin position="329"/>
        <end position="348"/>
    </location>
</feature>
<keyword evidence="4" id="KW-1133">Transmembrane helix</keyword>
<dbReference type="Pfam" id="PF03323">
    <property type="entry name" value="GerA"/>
    <property type="match status" value="1"/>
</dbReference>
<comment type="similarity">
    <text evidence="1">Belongs to the GerABKA family.</text>
</comment>
<sequence>MRRKFIGPFLRPLLKNKHPDSRREDRESKNLPPSEPCLQQSLVENLALLQKIFDHCEDVIFREFTIGEQQARAAIIWLDGTVDRQLIDDIVLQSLMQEARKLPPNGDISPPQLHTLIRDSLLSTTSIVESYKIPDLVDRVLTGFCAILIDGVEVSIVASVRGEQMRSVTEPETEAVVRGPRQGFTENIRVGSALIRRIIKTPDLKLETRKLGRLTKTDVAILYIQGIADEKVIQEVRQRLGRIQVDSILESAYIEELIEDQPFSPFPQIAHTERPDKAAAELLEGRVVILIDGTPFALIVPTLFVQFLQSSEDYYERYFFAFLIRSVRFLFLLIALSLPSIYIAATTYHQEMLPTPLLISIAGARQGVPFPAFLEALLMEVAFEALREAGVRLPKTVGQAVSIVGALVIGEAAVRAGIVSSAMVIIVSLTAIASFAIPAFNLAITVRMLRFPLMILAAVFGFYGIMLGYLALLIHICSLRSFGVPYLTPISPFKRQGMKDVLFRAPWWRMNNRPGGISPNNRQRQNTPRPGPKS</sequence>
<feature type="compositionally biased region" description="Polar residues" evidence="3">
    <location>
        <begin position="518"/>
        <end position="528"/>
    </location>
</feature>
<dbReference type="PANTHER" id="PTHR22550">
    <property type="entry name" value="SPORE GERMINATION PROTEIN"/>
    <property type="match status" value="1"/>
</dbReference>
<keyword evidence="4" id="KW-0812">Transmembrane</keyword>
<dbReference type="Proteomes" id="UP001306950">
    <property type="component" value="Unassembled WGS sequence"/>
</dbReference>
<feature type="region of interest" description="Disordered" evidence="3">
    <location>
        <begin position="513"/>
        <end position="534"/>
    </location>
</feature>
<organism evidence="5 6">
    <name type="scientific">Paenibacillus haidiansis</name>
    <dbReference type="NCBI Taxonomy" id="1574488"/>
    <lineage>
        <taxon>Bacteria</taxon>
        <taxon>Bacillati</taxon>
        <taxon>Bacillota</taxon>
        <taxon>Bacilli</taxon>
        <taxon>Bacillales</taxon>
        <taxon>Paenibacillaceae</taxon>
        <taxon>Paenibacillus</taxon>
    </lineage>
</organism>
<dbReference type="PANTHER" id="PTHR22550:SF5">
    <property type="entry name" value="LEUCINE ZIPPER PROTEIN 4"/>
    <property type="match status" value="1"/>
</dbReference>
<feature type="compositionally biased region" description="Basic and acidic residues" evidence="3">
    <location>
        <begin position="17"/>
        <end position="29"/>
    </location>
</feature>
<name>A0ABU7VSF8_9BACL</name>
<proteinExistence type="inferred from homology"/>
<dbReference type="InterPro" id="IPR004995">
    <property type="entry name" value="Spore_Ger"/>
</dbReference>
<evidence type="ECO:0000256" key="2">
    <source>
        <dbReference type="ARBA" id="ARBA00023136"/>
    </source>
</evidence>
<evidence type="ECO:0000256" key="3">
    <source>
        <dbReference type="SAM" id="MobiDB-lite"/>
    </source>
</evidence>
<feature type="transmembrane region" description="Helical" evidence="4">
    <location>
        <begin position="451"/>
        <end position="472"/>
    </location>
</feature>
<keyword evidence="6" id="KW-1185">Reference proteome</keyword>
<evidence type="ECO:0000313" key="6">
    <source>
        <dbReference type="Proteomes" id="UP001306950"/>
    </source>
</evidence>
<evidence type="ECO:0000256" key="4">
    <source>
        <dbReference type="SAM" id="Phobius"/>
    </source>
</evidence>
<comment type="caution">
    <text evidence="5">The sequence shown here is derived from an EMBL/GenBank/DDBJ whole genome shotgun (WGS) entry which is preliminary data.</text>
</comment>
<evidence type="ECO:0000256" key="1">
    <source>
        <dbReference type="ARBA" id="ARBA00005278"/>
    </source>
</evidence>
<feature type="region of interest" description="Disordered" evidence="3">
    <location>
        <begin position="15"/>
        <end position="35"/>
    </location>
</feature>
<keyword evidence="2 4" id="KW-0472">Membrane</keyword>
<gene>
    <name evidence="5" type="ORF">V3851_12860</name>
</gene>
<reference evidence="5 6" key="1">
    <citation type="submission" date="2024-02" db="EMBL/GenBank/DDBJ databases">
        <title>A nitrogen-fixing paenibacillus bacterium.</title>
        <authorList>
            <person name="Zhang W.L."/>
            <person name="Chen S.F."/>
        </authorList>
    </citation>
    <scope>NUCLEOTIDE SEQUENCE [LARGE SCALE GENOMIC DNA]</scope>
    <source>
        <strain evidence="5 6">M1</strain>
    </source>
</reference>
<dbReference type="EMBL" id="JAZHPZ010000005">
    <property type="protein sequence ID" value="MEF2966724.1"/>
    <property type="molecule type" value="Genomic_DNA"/>
</dbReference>